<dbReference type="Pfam" id="PF07727">
    <property type="entry name" value="RVT_2"/>
    <property type="match status" value="1"/>
</dbReference>
<evidence type="ECO:0000256" key="3">
    <source>
        <dbReference type="SAM" id="MobiDB-lite"/>
    </source>
</evidence>
<feature type="coiled-coil region" evidence="2">
    <location>
        <begin position="1242"/>
        <end position="1298"/>
    </location>
</feature>
<feature type="domain" description="Reverse transcriptase" evidence="5">
    <location>
        <begin position="414"/>
        <end position="666"/>
    </location>
</feature>
<keyword evidence="1" id="KW-0479">Metal-binding</keyword>
<dbReference type="PROSITE" id="PS50878">
    <property type="entry name" value="RT_POL"/>
    <property type="match status" value="1"/>
</dbReference>
<keyword evidence="2" id="KW-0175">Coiled coil</keyword>
<evidence type="ECO:0000259" key="4">
    <source>
        <dbReference type="PROSITE" id="PS50158"/>
    </source>
</evidence>
<dbReference type="GO" id="GO:0003676">
    <property type="term" value="F:nucleic acid binding"/>
    <property type="evidence" value="ECO:0007669"/>
    <property type="project" value="InterPro"/>
</dbReference>
<reference evidence="6" key="1">
    <citation type="journal article" date="2019" name="Sci. Rep.">
        <title>Draft genome of Tanacetum cinerariifolium, the natural source of mosquito coil.</title>
        <authorList>
            <person name="Yamashiro T."/>
            <person name="Shiraishi A."/>
            <person name="Satake H."/>
            <person name="Nakayama K."/>
        </authorList>
    </citation>
    <scope>NUCLEOTIDE SEQUENCE</scope>
</reference>
<dbReference type="InterPro" id="IPR013103">
    <property type="entry name" value="RVT_2"/>
</dbReference>
<dbReference type="SUPFAM" id="SSF56672">
    <property type="entry name" value="DNA/RNA polymerases"/>
    <property type="match status" value="1"/>
</dbReference>
<evidence type="ECO:0000313" key="6">
    <source>
        <dbReference type="EMBL" id="GEU50314.1"/>
    </source>
</evidence>
<dbReference type="SUPFAM" id="SSF57756">
    <property type="entry name" value="Retrovirus zinc finger-like domains"/>
    <property type="match status" value="1"/>
</dbReference>
<comment type="caution">
    <text evidence="6">The sequence shown here is derived from an EMBL/GenBank/DDBJ whole genome shotgun (WGS) entry which is preliminary data.</text>
</comment>
<accession>A0A6L2KR13</accession>
<dbReference type="Gene3D" id="4.10.60.10">
    <property type="entry name" value="Zinc finger, CCHC-type"/>
    <property type="match status" value="1"/>
</dbReference>
<feature type="compositionally biased region" description="Basic residues" evidence="3">
    <location>
        <begin position="1380"/>
        <end position="1391"/>
    </location>
</feature>
<dbReference type="InterPro" id="IPR001878">
    <property type="entry name" value="Znf_CCHC"/>
</dbReference>
<dbReference type="InterPro" id="IPR036875">
    <property type="entry name" value="Znf_CCHC_sf"/>
</dbReference>
<feature type="compositionally biased region" description="Polar residues" evidence="3">
    <location>
        <begin position="1398"/>
        <end position="1429"/>
    </location>
</feature>
<evidence type="ECO:0000259" key="5">
    <source>
        <dbReference type="PROSITE" id="PS50878"/>
    </source>
</evidence>
<dbReference type="Pfam" id="PF00098">
    <property type="entry name" value="zf-CCHC"/>
    <property type="match status" value="1"/>
</dbReference>
<dbReference type="GO" id="GO:0003964">
    <property type="term" value="F:RNA-directed DNA polymerase activity"/>
    <property type="evidence" value="ECO:0007669"/>
    <property type="project" value="UniProtKB-KW"/>
</dbReference>
<keyword evidence="6" id="KW-0695">RNA-directed DNA polymerase</keyword>
<evidence type="ECO:0000256" key="2">
    <source>
        <dbReference type="SAM" id="Coils"/>
    </source>
</evidence>
<dbReference type="InterPro" id="IPR043502">
    <property type="entry name" value="DNA/RNA_pol_sf"/>
</dbReference>
<keyword evidence="6" id="KW-0548">Nucleotidyltransferase</keyword>
<name>A0A6L2KR13_TANCI</name>
<gene>
    <name evidence="6" type="ORF">Tci_022292</name>
</gene>
<dbReference type="EMBL" id="BKCJ010002696">
    <property type="protein sequence ID" value="GEU50314.1"/>
    <property type="molecule type" value="Genomic_DNA"/>
</dbReference>
<dbReference type="PANTHER" id="PTHR33116">
    <property type="entry name" value="REVERSE TRANSCRIPTASE ZINC-BINDING DOMAIN-CONTAINING PROTEIN-RELATED-RELATED"/>
    <property type="match status" value="1"/>
</dbReference>
<evidence type="ECO:0000256" key="1">
    <source>
        <dbReference type="PROSITE-ProRule" id="PRU00047"/>
    </source>
</evidence>
<keyword evidence="1" id="KW-0862">Zinc</keyword>
<dbReference type="CDD" id="cd01650">
    <property type="entry name" value="RT_nLTR_like"/>
    <property type="match status" value="1"/>
</dbReference>
<organism evidence="6">
    <name type="scientific">Tanacetum cinerariifolium</name>
    <name type="common">Dalmatian daisy</name>
    <name type="synonym">Chrysanthemum cinerariifolium</name>
    <dbReference type="NCBI Taxonomy" id="118510"/>
    <lineage>
        <taxon>Eukaryota</taxon>
        <taxon>Viridiplantae</taxon>
        <taxon>Streptophyta</taxon>
        <taxon>Embryophyta</taxon>
        <taxon>Tracheophyta</taxon>
        <taxon>Spermatophyta</taxon>
        <taxon>Magnoliopsida</taxon>
        <taxon>eudicotyledons</taxon>
        <taxon>Gunneridae</taxon>
        <taxon>Pentapetalae</taxon>
        <taxon>asterids</taxon>
        <taxon>campanulids</taxon>
        <taxon>Asterales</taxon>
        <taxon>Asteraceae</taxon>
        <taxon>Asteroideae</taxon>
        <taxon>Anthemideae</taxon>
        <taxon>Anthemidinae</taxon>
        <taxon>Tanacetum</taxon>
    </lineage>
</organism>
<dbReference type="CDD" id="cd09272">
    <property type="entry name" value="RNase_HI_RT_Ty1"/>
    <property type="match status" value="1"/>
</dbReference>
<dbReference type="PROSITE" id="PS50158">
    <property type="entry name" value="ZF_CCHC"/>
    <property type="match status" value="1"/>
</dbReference>
<feature type="domain" description="CCHC-type" evidence="4">
    <location>
        <begin position="1163"/>
        <end position="1178"/>
    </location>
</feature>
<keyword evidence="6" id="KW-0808">Transferase</keyword>
<dbReference type="SMART" id="SM00343">
    <property type="entry name" value="ZnF_C2HC"/>
    <property type="match status" value="1"/>
</dbReference>
<dbReference type="PANTHER" id="PTHR33116:SF79">
    <property type="entry name" value="REVERSE TRANSCRIPTASE DOMAIN, ZINC FINGER, CCHC-TYPE-RELATED"/>
    <property type="match status" value="1"/>
</dbReference>
<dbReference type="Pfam" id="PF00078">
    <property type="entry name" value="RVT_1"/>
    <property type="match status" value="1"/>
</dbReference>
<keyword evidence="1" id="KW-0863">Zinc-finger</keyword>
<proteinExistence type="predicted"/>
<feature type="compositionally biased region" description="Polar residues" evidence="3">
    <location>
        <begin position="1366"/>
        <end position="1376"/>
    </location>
</feature>
<dbReference type="GO" id="GO:0008270">
    <property type="term" value="F:zinc ion binding"/>
    <property type="evidence" value="ECO:0007669"/>
    <property type="project" value="UniProtKB-KW"/>
</dbReference>
<protein>
    <submittedName>
        <fullName evidence="6">Putative RNA-directed DNA polymerase, eukaryota, reverse transcriptase zinc-binding domain protein</fullName>
    </submittedName>
</protein>
<dbReference type="InterPro" id="IPR000477">
    <property type="entry name" value="RT_dom"/>
</dbReference>
<feature type="region of interest" description="Disordered" evidence="3">
    <location>
        <begin position="1366"/>
        <end position="1429"/>
    </location>
</feature>
<sequence length="1814" mass="206119">MNASYSLFSVNKYIWDIGGQDKELSGQNIEKEEGECASIKGQNRKKATSDNHDSCCSGHFEKSTVPRSGGSIIQYIEELVHVGQKLNRTASGYFVMIRDVWVPSGLVEIPLGGCSYTWCYKSSNKMSKLDRFLISDFLLSTSHGISSVSLDRYLSDHMPILMRESYQDYGPTPFKFYHYWFEYHGFDKFVEESWKEMGISDSNDYVSFTKKLGIMKEKIKTWIRSYKECANGQMNILKSELHNLDSIFDKGCGVSTDVQRGQEIVCKIQDLEKIEIIEMAQKAKIKWAVEGDKNSKYYHGVINKKRSKLAIRGVLVDGTWIESPSLVKKAFFDHFKSQFEQPCSSDILLDSDFTNKVSLAQVEDLERVVSKEEVKHAVWDCGVDKSPGPDGFTFGFYCRYWSLIEGDVFKAVDWFFQHGIIPNGGNWSFITLIPKIPNANMVKDFTPISLIESVYKIIAKILANRLVTVLGDIVSESQSAFVKDRQILDGPFILNELVWDFIDIILKKFGFGEKWCNWIGGYLRTSRGSVLVNGSPTPKFQFCKGLKQGDPLSPFLFILVMESLHVSFQRVVDAGLFSGIRLDKSTSITHLFYADDAIFMGQWNCSNIDIITRVLDIFHKASGLRINMTKSMLLGVSVDQAIVEQAVSKIGCTVLKMSFNYLGSKVGSLMSRTMSWNEVLERMVTRLSRWKIKTISIGGRLTILKLILGFFNGADSTTRKHSWVSWKKTMASKDTRGLRVASLFALNRALMFKWIWRFITQKKSLWARVIKATHGPYGKIGKKANASYPSTWLSIIQEIGVMQSKGIDILNYIKPKCDDGSSTSFWKDTWRGEIAFKELFPRLYMLENMKDGTVAEKLAHEDLEWSFRRNSRSGGEMQQLDSLKEKIVGVILSNSRDRWTWSLEGSGEFSVSSLRKAIDLIHPPQSGIKTRWIKEVPIKINILTWKVSNDYLPTIINLSRRAYNVATMIPKMMVWRLDGGDNDGWWCLADKAILSGADNRLPMLEKDMYDSWKSIMELYMLNRQHGRMILESVENATEAIQADCDVKATNIILQGLPPEYASQAPSSTPLSITYPSNDFQSFVNHNVYNPSSSIPQMEYALVVHQQSEFSQPDTGLVVPVFQKGDDPIDAINHIMSFLTAVVTSQQYTSGPSGTSGKQRVIVCYNCKGEGHMSKQCTKPKRKRDEAWFKDKYVVTNIVAYQADDLDAYDSDCDELNSTKISLMANLSHYRSDNLAEDNKNVNEFLTAELERYKDHVKILKEQNNVDKASESCAQSLEIDNLKHILSEHLKENESLEQKTEMSAEQAFLSQYSVNSEKPNLSSSTTIVEVPKELPKVSMVNSSLKKLKFHLASFDVVVKERTTATAITKGTSQPQGNTKKDRIHRTPSKAKKNKLEVQADSTNSASSTTVDQDAPSPSKSQTTPKIQSSVIPQVVEEDNHDIEVAHMGNDPLFGVPIPEDTSAQSSSMIEAMQEELNEFKRFEVWELVPRADKVMVITLKWIYKVKLDELEGILKNKARLVAHGYRQEEGIDFEKSFAPVARLEAIRMFLAYAAHKNMALYGLKQAPRAWYDMLSPFLLSQDFSKGLVDPTLLNRRNGNDLFLISQSPRGIFINQSKYALESLKKYGFKSCDPMDTPMVEKSKLYEDKEGKVVDPLHYRGMIGTLLYLTASRPDIQFAICMCARITNFSKSRGIFINQSKYALESLKKYGFDSCDPVDTPMVEKSKLDEDKEWKVVDPSYYRDSRSKHIDIRYHFIKEQVENGVIELYFVNTEYQLANLFTKALGRDRIEFLINKLGMTSFTPETLKQLMDEVDE</sequence>